<feature type="transmembrane region" description="Helical" evidence="7">
    <location>
        <begin position="20"/>
        <end position="38"/>
    </location>
</feature>
<keyword evidence="5 7" id="KW-1133">Transmembrane helix</keyword>
<keyword evidence="9" id="KW-1185">Reference proteome</keyword>
<sequence>MSDDPTNDGGGRTRELGFRLWQQLPLLVVLVALWMLLWGSLSLLTIVTGIVLALAVTRVFYLPPVELSGRFNVFWFAVFIARFGIELVAASFQVAWQAVSPRGVRQNAVIAVPLETRSDFIVTLTSISIALIPGSLVVEIDRENSVVYLHALSVRNEADVEANRRRVLEYEARIVRALGSRDDVERMRS</sequence>
<name>A0A2M9CHE5_9MICO</name>
<evidence type="ECO:0000256" key="2">
    <source>
        <dbReference type="ARBA" id="ARBA00006228"/>
    </source>
</evidence>
<evidence type="ECO:0000256" key="3">
    <source>
        <dbReference type="ARBA" id="ARBA00022475"/>
    </source>
</evidence>
<comment type="subcellular location">
    <subcellularLocation>
        <location evidence="1">Cell membrane</location>
        <topology evidence="1">Multi-pass membrane protein</topology>
    </subcellularLocation>
</comment>
<keyword evidence="3" id="KW-1003">Cell membrane</keyword>
<protein>
    <submittedName>
        <fullName evidence="8">Multicomponent Na+:H+ antiporter subunit E</fullName>
    </submittedName>
</protein>
<evidence type="ECO:0000313" key="9">
    <source>
        <dbReference type="Proteomes" id="UP000228758"/>
    </source>
</evidence>
<dbReference type="EMBL" id="PGFF01000001">
    <property type="protein sequence ID" value="PJJ71307.1"/>
    <property type="molecule type" value="Genomic_DNA"/>
</dbReference>
<dbReference type="PANTHER" id="PTHR34584">
    <property type="entry name" value="NA(+)/H(+) ANTIPORTER SUBUNIT E1"/>
    <property type="match status" value="1"/>
</dbReference>
<organism evidence="8 9">
    <name type="scientific">Diaminobutyricimonas aerilata</name>
    <dbReference type="NCBI Taxonomy" id="1162967"/>
    <lineage>
        <taxon>Bacteria</taxon>
        <taxon>Bacillati</taxon>
        <taxon>Actinomycetota</taxon>
        <taxon>Actinomycetes</taxon>
        <taxon>Micrococcales</taxon>
        <taxon>Microbacteriaceae</taxon>
        <taxon>Diaminobutyricimonas</taxon>
    </lineage>
</organism>
<comment type="similarity">
    <text evidence="2">Belongs to the CPA3 antiporters (TC 2.A.63) subunit E family.</text>
</comment>
<dbReference type="InterPro" id="IPR002758">
    <property type="entry name" value="Cation_antiport_E"/>
</dbReference>
<dbReference type="PANTHER" id="PTHR34584:SF1">
    <property type="entry name" value="NA(+)_H(+) ANTIPORTER SUBUNIT E1"/>
    <property type="match status" value="1"/>
</dbReference>
<dbReference type="Proteomes" id="UP000228758">
    <property type="component" value="Unassembled WGS sequence"/>
</dbReference>
<accession>A0A2M9CHE5</accession>
<dbReference type="GO" id="GO:0008324">
    <property type="term" value="F:monoatomic cation transmembrane transporter activity"/>
    <property type="evidence" value="ECO:0007669"/>
    <property type="project" value="InterPro"/>
</dbReference>
<dbReference type="RefSeq" id="WP_100363617.1">
    <property type="nucleotide sequence ID" value="NZ_PGFF01000001.1"/>
</dbReference>
<evidence type="ECO:0000256" key="6">
    <source>
        <dbReference type="ARBA" id="ARBA00023136"/>
    </source>
</evidence>
<comment type="caution">
    <text evidence="8">The sequence shown here is derived from an EMBL/GenBank/DDBJ whole genome shotgun (WGS) entry which is preliminary data.</text>
</comment>
<dbReference type="AlphaFoldDB" id="A0A2M9CHE5"/>
<reference evidence="8 9" key="1">
    <citation type="submission" date="2017-11" db="EMBL/GenBank/DDBJ databases">
        <title>Genomic Encyclopedia of Archaeal and Bacterial Type Strains, Phase II (KMG-II): From Individual Species to Whole Genera.</title>
        <authorList>
            <person name="Goeker M."/>
        </authorList>
    </citation>
    <scope>NUCLEOTIDE SEQUENCE [LARGE SCALE GENOMIC DNA]</scope>
    <source>
        <strain evidence="8 9">DSM 27393</strain>
    </source>
</reference>
<dbReference type="OrthoDB" id="3556991at2"/>
<keyword evidence="6 7" id="KW-0472">Membrane</keyword>
<evidence type="ECO:0000313" key="8">
    <source>
        <dbReference type="EMBL" id="PJJ71307.1"/>
    </source>
</evidence>
<evidence type="ECO:0000256" key="4">
    <source>
        <dbReference type="ARBA" id="ARBA00022692"/>
    </source>
</evidence>
<evidence type="ECO:0000256" key="1">
    <source>
        <dbReference type="ARBA" id="ARBA00004651"/>
    </source>
</evidence>
<feature type="transmembrane region" description="Helical" evidence="7">
    <location>
        <begin position="43"/>
        <end position="61"/>
    </location>
</feature>
<feature type="transmembrane region" description="Helical" evidence="7">
    <location>
        <begin position="73"/>
        <end position="96"/>
    </location>
</feature>
<proteinExistence type="inferred from homology"/>
<evidence type="ECO:0000256" key="7">
    <source>
        <dbReference type="SAM" id="Phobius"/>
    </source>
</evidence>
<dbReference type="Pfam" id="PF01899">
    <property type="entry name" value="MNHE"/>
    <property type="match status" value="1"/>
</dbReference>
<evidence type="ECO:0000256" key="5">
    <source>
        <dbReference type="ARBA" id="ARBA00022989"/>
    </source>
</evidence>
<keyword evidence="4 7" id="KW-0812">Transmembrane</keyword>
<dbReference type="GO" id="GO:0005886">
    <property type="term" value="C:plasma membrane"/>
    <property type="evidence" value="ECO:0007669"/>
    <property type="project" value="UniProtKB-SubCell"/>
</dbReference>
<gene>
    <name evidence="8" type="ORF">CLV46_0850</name>
</gene>
<dbReference type="NCBIfam" id="NF006521">
    <property type="entry name" value="PRK08965.1-5"/>
    <property type="match status" value="1"/>
</dbReference>